<evidence type="ECO:0000256" key="2">
    <source>
        <dbReference type="SAM" id="SignalP"/>
    </source>
</evidence>
<dbReference type="Gene3D" id="2.10.25.10">
    <property type="entry name" value="Laminin"/>
    <property type="match status" value="1"/>
</dbReference>
<reference evidence="4 5" key="1">
    <citation type="journal article" date="2017" name="Mol. Biol. Evol.">
        <title>The 4-celled Tetrabaena socialis nuclear genome reveals the essential components for genetic control of cell number at the origin of multicellularity in the volvocine lineage.</title>
        <authorList>
            <person name="Featherston J."/>
            <person name="Arakaki Y."/>
            <person name="Hanschen E.R."/>
            <person name="Ferris P.J."/>
            <person name="Michod R.E."/>
            <person name="Olson B.J.S.C."/>
            <person name="Nozaki H."/>
            <person name="Durand P.M."/>
        </authorList>
    </citation>
    <scope>NUCLEOTIDE SEQUENCE [LARGE SCALE GENOMIC DNA]</scope>
    <source>
        <strain evidence="4 5">NIES-571</strain>
    </source>
</reference>
<evidence type="ECO:0000313" key="4">
    <source>
        <dbReference type="EMBL" id="PNH05410.1"/>
    </source>
</evidence>
<dbReference type="OrthoDB" id="1924787at2759"/>
<feature type="chain" id="PRO_5014367637" description="EGF-like domain-containing protein" evidence="2">
    <location>
        <begin position="27"/>
        <end position="424"/>
    </location>
</feature>
<feature type="signal peptide" evidence="2">
    <location>
        <begin position="1"/>
        <end position="26"/>
    </location>
</feature>
<organism evidence="4 5">
    <name type="scientific">Tetrabaena socialis</name>
    <dbReference type="NCBI Taxonomy" id="47790"/>
    <lineage>
        <taxon>Eukaryota</taxon>
        <taxon>Viridiplantae</taxon>
        <taxon>Chlorophyta</taxon>
        <taxon>core chlorophytes</taxon>
        <taxon>Chlorophyceae</taxon>
        <taxon>CS clade</taxon>
        <taxon>Chlamydomonadales</taxon>
        <taxon>Tetrabaenaceae</taxon>
        <taxon>Tetrabaena</taxon>
    </lineage>
</organism>
<dbReference type="InterPro" id="IPR040911">
    <property type="entry name" value="Exostosin_GT47"/>
</dbReference>
<name>A0A2J7ZYR6_9CHLO</name>
<keyword evidence="2" id="KW-0732">Signal</keyword>
<dbReference type="AlphaFoldDB" id="A0A2J7ZYR6"/>
<accession>A0A2J7ZYR6</accession>
<dbReference type="Pfam" id="PF03016">
    <property type="entry name" value="Exostosin_GT47"/>
    <property type="match status" value="1"/>
</dbReference>
<dbReference type="EMBL" id="PGGS01000308">
    <property type="protein sequence ID" value="PNH05410.1"/>
    <property type="molecule type" value="Genomic_DNA"/>
</dbReference>
<dbReference type="Proteomes" id="UP000236333">
    <property type="component" value="Unassembled WGS sequence"/>
</dbReference>
<dbReference type="PROSITE" id="PS01186">
    <property type="entry name" value="EGF_2"/>
    <property type="match status" value="1"/>
</dbReference>
<evidence type="ECO:0000313" key="5">
    <source>
        <dbReference type="Proteomes" id="UP000236333"/>
    </source>
</evidence>
<dbReference type="InterPro" id="IPR000742">
    <property type="entry name" value="EGF"/>
</dbReference>
<dbReference type="FunFam" id="2.10.25.10:FF:000001">
    <property type="entry name" value="Tenascin C"/>
    <property type="match status" value="1"/>
</dbReference>
<comment type="caution">
    <text evidence="4">The sequence shown here is derived from an EMBL/GenBank/DDBJ whole genome shotgun (WGS) entry which is preliminary data.</text>
</comment>
<evidence type="ECO:0000259" key="3">
    <source>
        <dbReference type="PROSITE" id="PS01186"/>
    </source>
</evidence>
<gene>
    <name evidence="4" type="ORF">TSOC_008334</name>
</gene>
<keyword evidence="5" id="KW-1185">Reference proteome</keyword>
<evidence type="ECO:0000256" key="1">
    <source>
        <dbReference type="ARBA" id="ARBA00023180"/>
    </source>
</evidence>
<protein>
    <recommendedName>
        <fullName evidence="3">EGF-like domain-containing protein</fullName>
    </recommendedName>
</protein>
<dbReference type="Pfam" id="PF23106">
    <property type="entry name" value="EGF_Teneurin"/>
    <property type="match status" value="1"/>
</dbReference>
<proteinExistence type="predicted"/>
<keyword evidence="1" id="KW-0325">Glycoprotein</keyword>
<sequence length="424" mass="46713">MGLRRRSSQLTLLVACFASVQHFAYSQISQERKPGKERRLPPLTETTPLTLRCAPAVGDWCHDFLTQEVSASPAWRSLADPALVALGLRVPLSRFGMGRRTNEDRRTDDSPMSFIGPDKRDLNWTQPGVFIYGRCGGVCDDDTAICYCDGPMGRIPAPEGSPPGTPPIRRGRPLVSFQMAPKTAADGQRAFGEQEYDHVYGPSGYCNVSAPVWAAVCGLDDLAGPTCDEPVEAFCPGACSGHGRCNLGFCICEPGYYGHDCARRRAGLPLLPSAIPTTPWLASVLREPPAAREPPPAATRRRPLIYVYDLEPLYQAKLMQYRYDGLGTGRGGDIPGNATVWSDMWVYAADTLLHESLLISEHRTFDPEEADFFYIPHAASCLPFPIGAWADYPWFKGPGGPRVRQMINMLMETVEWIDQGSQEQ</sequence>
<dbReference type="SUPFAM" id="SSF57196">
    <property type="entry name" value="EGF/Laminin"/>
    <property type="match status" value="1"/>
</dbReference>
<feature type="domain" description="EGF-like" evidence="3">
    <location>
        <begin position="250"/>
        <end position="261"/>
    </location>
</feature>